<feature type="compositionally biased region" description="Basic and acidic residues" evidence="1">
    <location>
        <begin position="66"/>
        <end position="75"/>
    </location>
</feature>
<dbReference type="InterPro" id="IPR043850">
    <property type="entry name" value="DUF5812"/>
</dbReference>
<dbReference type="EMBL" id="BAAADU010000002">
    <property type="protein sequence ID" value="GAA0647412.1"/>
    <property type="molecule type" value="Genomic_DNA"/>
</dbReference>
<gene>
    <name evidence="2" type="ORF">GCM10009019_07320</name>
</gene>
<dbReference type="AlphaFoldDB" id="A0AAV3SZ46"/>
<keyword evidence="3" id="KW-1185">Reference proteome</keyword>
<dbReference type="GeneID" id="68572146"/>
<accession>A0AAV3SZ46</accession>
<dbReference type="Proteomes" id="UP001500194">
    <property type="component" value="Unassembled WGS sequence"/>
</dbReference>
<evidence type="ECO:0000313" key="2">
    <source>
        <dbReference type="EMBL" id="GAA0647412.1"/>
    </source>
</evidence>
<feature type="region of interest" description="Disordered" evidence="1">
    <location>
        <begin position="66"/>
        <end position="85"/>
    </location>
</feature>
<evidence type="ECO:0000313" key="3">
    <source>
        <dbReference type="Proteomes" id="UP001500194"/>
    </source>
</evidence>
<dbReference type="RefSeq" id="WP_227261559.1">
    <property type="nucleotide sequence ID" value="NZ_BAAADU010000002.1"/>
</dbReference>
<organism evidence="2 3">
    <name type="scientific">Salarchaeum japonicum</name>
    <dbReference type="NCBI Taxonomy" id="555573"/>
    <lineage>
        <taxon>Archaea</taxon>
        <taxon>Methanobacteriati</taxon>
        <taxon>Methanobacteriota</taxon>
        <taxon>Stenosarchaea group</taxon>
        <taxon>Halobacteria</taxon>
        <taxon>Halobacteriales</taxon>
        <taxon>Halobacteriaceae</taxon>
    </lineage>
</organism>
<protein>
    <submittedName>
        <fullName evidence="2">DUF5812 family protein</fullName>
    </submittedName>
</protein>
<name>A0AAV3SZ46_9EURY</name>
<sequence length="156" mass="16864">MSEKSGTFLVTHADDDSAVLADVRDTHVHTLSSNPGVETGEVLEATVSPDPPMEVTWSVTAVEERKEIPVERSAERPTTQAYEMHDDLAEGDIATTERAGTGEVHVLAVPPEQTEDAVADVADDQATLERAARLGVNRVEIRFDADEGVVSVRYLP</sequence>
<evidence type="ECO:0000256" key="1">
    <source>
        <dbReference type="SAM" id="MobiDB-lite"/>
    </source>
</evidence>
<dbReference type="Pfam" id="PF19129">
    <property type="entry name" value="DUF5812"/>
    <property type="match status" value="1"/>
</dbReference>
<proteinExistence type="predicted"/>
<comment type="caution">
    <text evidence="2">The sequence shown here is derived from an EMBL/GenBank/DDBJ whole genome shotgun (WGS) entry which is preliminary data.</text>
</comment>
<reference evidence="2 3" key="1">
    <citation type="journal article" date="2019" name="Int. J. Syst. Evol. Microbiol.">
        <title>The Global Catalogue of Microorganisms (GCM) 10K type strain sequencing project: providing services to taxonomists for standard genome sequencing and annotation.</title>
        <authorList>
            <consortium name="The Broad Institute Genomics Platform"/>
            <consortium name="The Broad Institute Genome Sequencing Center for Infectious Disease"/>
            <person name="Wu L."/>
            <person name="Ma J."/>
        </authorList>
    </citation>
    <scope>NUCLEOTIDE SEQUENCE [LARGE SCALE GENOMIC DNA]</scope>
    <source>
        <strain evidence="2 3">JCM 16327</strain>
    </source>
</reference>